<protein>
    <submittedName>
        <fullName evidence="1">Uncharacterized protein</fullName>
    </submittedName>
</protein>
<dbReference type="EMBL" id="CAADRM010000081">
    <property type="protein sequence ID" value="VFU13538.1"/>
    <property type="molecule type" value="Genomic_DNA"/>
</dbReference>
<name>A0A485M3L8_9ZZZZ</name>
<sequence length="78" mass="9048">MTQLPVRDTDRTFSEREVKISCRKDLMFTCARGERPDRLALFVCSLIDRGNAWAFSKRAQFPFCYIAHLAAAVKDYSR</sequence>
<reference evidence="1" key="1">
    <citation type="submission" date="2019-03" db="EMBL/GenBank/DDBJ databases">
        <authorList>
            <person name="Hao L."/>
        </authorList>
    </citation>
    <scope>NUCLEOTIDE SEQUENCE</scope>
</reference>
<gene>
    <name evidence="1" type="ORF">SCFA_20008</name>
</gene>
<evidence type="ECO:0000313" key="1">
    <source>
        <dbReference type="EMBL" id="VFU13538.1"/>
    </source>
</evidence>
<dbReference type="AlphaFoldDB" id="A0A485M3L8"/>
<organism evidence="1">
    <name type="scientific">anaerobic digester metagenome</name>
    <dbReference type="NCBI Taxonomy" id="1263854"/>
    <lineage>
        <taxon>unclassified sequences</taxon>
        <taxon>metagenomes</taxon>
        <taxon>ecological metagenomes</taxon>
    </lineage>
</organism>
<accession>A0A485M3L8</accession>
<proteinExistence type="predicted"/>